<dbReference type="Gene3D" id="1.20.120.1220">
    <property type="match status" value="1"/>
</dbReference>
<dbReference type="PANTHER" id="PTHR30487:SF0">
    <property type="entry name" value="PREPILIN LEADER PEPTIDASE_N-METHYLTRANSFERASE-RELATED"/>
    <property type="match status" value="1"/>
</dbReference>
<evidence type="ECO:0000259" key="3">
    <source>
        <dbReference type="Pfam" id="PF01478"/>
    </source>
</evidence>
<name>A0ABP4A1Y7_9ACTN</name>
<organism evidence="4 5">
    <name type="scientific">Kribbella koreensis</name>
    <dbReference type="NCBI Taxonomy" id="57909"/>
    <lineage>
        <taxon>Bacteria</taxon>
        <taxon>Bacillati</taxon>
        <taxon>Actinomycetota</taxon>
        <taxon>Actinomycetes</taxon>
        <taxon>Propionibacteriales</taxon>
        <taxon>Kribbellaceae</taxon>
        <taxon>Kribbella</taxon>
    </lineage>
</organism>
<comment type="caution">
    <text evidence="4">The sequence shown here is derived from an EMBL/GenBank/DDBJ whole genome shotgun (WGS) entry which is preliminary data.</text>
</comment>
<dbReference type="InterPro" id="IPR000045">
    <property type="entry name" value="Prepilin_IV_endopep_pep"/>
</dbReference>
<dbReference type="Proteomes" id="UP001500542">
    <property type="component" value="Unassembled WGS sequence"/>
</dbReference>
<feature type="transmembrane region" description="Helical" evidence="2">
    <location>
        <begin position="105"/>
        <end position="128"/>
    </location>
</feature>
<keyword evidence="2" id="KW-1133">Transmembrane helix</keyword>
<feature type="transmembrane region" description="Helical" evidence="2">
    <location>
        <begin position="135"/>
        <end position="157"/>
    </location>
</feature>
<sequence>MPADNALLAAGAGFVLCGAAAFTLGPLVMRRLPEPILEDGDTKIRYAELAGEGVATKAAYWCGATAAVAGGLLGWMLGTSAGLAAWLMLAVVGSVLGYIDARTKYLPSAITWPSYGLVGLALAIGALATGDWGSLLRAVIAGAVAYGLFELLFTVVRRGVGYGDVRLSGLLGMALGWLGWGEVIVGLYAGFFVGAVNGVVLMVAKGYSRKDMLPFGPFMLLGALIGVLAGQPLVRLYLG</sequence>
<reference evidence="5" key="1">
    <citation type="journal article" date="2019" name="Int. J. Syst. Evol. Microbiol.">
        <title>The Global Catalogue of Microorganisms (GCM) 10K type strain sequencing project: providing services to taxonomists for standard genome sequencing and annotation.</title>
        <authorList>
            <consortium name="The Broad Institute Genomics Platform"/>
            <consortium name="The Broad Institute Genome Sequencing Center for Infectious Disease"/>
            <person name="Wu L."/>
            <person name="Ma J."/>
        </authorList>
    </citation>
    <scope>NUCLEOTIDE SEQUENCE [LARGE SCALE GENOMIC DNA]</scope>
    <source>
        <strain evidence="5">JCM 10977</strain>
    </source>
</reference>
<gene>
    <name evidence="4" type="ORF">GCM10009554_13400</name>
</gene>
<dbReference type="Pfam" id="PF01478">
    <property type="entry name" value="Peptidase_A24"/>
    <property type="match status" value="1"/>
</dbReference>
<feature type="transmembrane region" description="Helical" evidence="2">
    <location>
        <begin position="177"/>
        <end position="203"/>
    </location>
</feature>
<comment type="similarity">
    <text evidence="1">Belongs to the peptidase A24 family.</text>
</comment>
<evidence type="ECO:0000313" key="4">
    <source>
        <dbReference type="EMBL" id="GAA0930376.1"/>
    </source>
</evidence>
<keyword evidence="2" id="KW-0812">Transmembrane</keyword>
<dbReference type="EMBL" id="BAAAHK010000003">
    <property type="protein sequence ID" value="GAA0930376.1"/>
    <property type="molecule type" value="Genomic_DNA"/>
</dbReference>
<dbReference type="InterPro" id="IPR050882">
    <property type="entry name" value="Prepilin_peptidase/N-MTase"/>
</dbReference>
<evidence type="ECO:0000313" key="5">
    <source>
        <dbReference type="Proteomes" id="UP001500542"/>
    </source>
</evidence>
<keyword evidence="2" id="KW-0472">Membrane</keyword>
<dbReference type="PANTHER" id="PTHR30487">
    <property type="entry name" value="TYPE 4 PREPILIN-LIKE PROTEINS LEADER PEPTIDE-PROCESSING ENZYME"/>
    <property type="match status" value="1"/>
</dbReference>
<evidence type="ECO:0000256" key="2">
    <source>
        <dbReference type="SAM" id="Phobius"/>
    </source>
</evidence>
<feature type="transmembrane region" description="Helical" evidence="2">
    <location>
        <begin position="58"/>
        <end position="76"/>
    </location>
</feature>
<dbReference type="RefSeq" id="WP_343965915.1">
    <property type="nucleotide sequence ID" value="NZ_BAAAHK010000003.1"/>
</dbReference>
<keyword evidence="5" id="KW-1185">Reference proteome</keyword>
<proteinExistence type="inferred from homology"/>
<feature type="domain" description="Prepilin type IV endopeptidase peptidase" evidence="3">
    <location>
        <begin position="88"/>
        <end position="196"/>
    </location>
</feature>
<evidence type="ECO:0000256" key="1">
    <source>
        <dbReference type="ARBA" id="ARBA00005801"/>
    </source>
</evidence>
<feature type="transmembrane region" description="Helical" evidence="2">
    <location>
        <begin position="215"/>
        <end position="234"/>
    </location>
</feature>
<accession>A0ABP4A1Y7</accession>
<protein>
    <recommendedName>
        <fullName evidence="3">Prepilin type IV endopeptidase peptidase domain-containing protein</fullName>
    </recommendedName>
</protein>
<feature type="transmembrane region" description="Helical" evidence="2">
    <location>
        <begin position="83"/>
        <end position="99"/>
    </location>
</feature>